<proteinExistence type="predicted"/>
<name>A0A024GXR4_9MICC</name>
<accession>A0A024GXR4</accession>
<reference evidence="2" key="1">
    <citation type="journal article" date="2014" name="Genome Announc.">
        <title>Genome Sequence of Arthrobacter siccitolerans 4J27, a Xeroprotectant-Producing Desiccation-Tolerant Microorganism.</title>
        <authorList>
            <person name="Manzanera M."/>
            <person name="Santa-Cruz-Calvo L."/>
            <person name="Vilchez J.I."/>
            <person name="Garcia-Fontana C."/>
            <person name="Silva-Castro G.A."/>
            <person name="Calvo C."/>
            <person name="Gonzalez-Lopez J."/>
        </authorList>
    </citation>
    <scope>NUCLEOTIDE SEQUENCE [LARGE SCALE GENOMIC DNA]</scope>
    <source>
        <strain evidence="2">4J27</strain>
    </source>
</reference>
<dbReference type="Proteomes" id="UP000035722">
    <property type="component" value="Unassembled WGS sequence"/>
</dbReference>
<gene>
    <name evidence="1" type="ORF">ARTSIC4J27_454</name>
</gene>
<protein>
    <submittedName>
        <fullName evidence="1">Uncharacterized protein</fullName>
    </submittedName>
</protein>
<organism evidence="1 2">
    <name type="scientific">Pseudarthrobacter siccitolerans</name>
    <dbReference type="NCBI Taxonomy" id="861266"/>
    <lineage>
        <taxon>Bacteria</taxon>
        <taxon>Bacillati</taxon>
        <taxon>Actinomycetota</taxon>
        <taxon>Actinomycetes</taxon>
        <taxon>Micrococcales</taxon>
        <taxon>Micrococcaceae</taxon>
        <taxon>Pseudarthrobacter</taxon>
    </lineage>
</organism>
<evidence type="ECO:0000313" key="1">
    <source>
        <dbReference type="EMBL" id="CCQ44528.1"/>
    </source>
</evidence>
<sequence>MITLPDEQILRQRKASDLTRTRRSFELHVQLRKPLIEWYRRLDELRPGSVLWQLPAQNADLNAFAGEAQLKDRYDLELLDVLVGSLPPI</sequence>
<dbReference type="EMBL" id="CAQI01000027">
    <property type="protein sequence ID" value="CCQ44528.1"/>
    <property type="molecule type" value="Genomic_DNA"/>
</dbReference>
<dbReference type="AlphaFoldDB" id="A0A024GXR4"/>
<comment type="caution">
    <text evidence="1">The sequence shown here is derived from an EMBL/GenBank/DDBJ whole genome shotgun (WGS) entry which is preliminary data.</text>
</comment>
<keyword evidence="2" id="KW-1185">Reference proteome</keyword>
<evidence type="ECO:0000313" key="2">
    <source>
        <dbReference type="Proteomes" id="UP000035722"/>
    </source>
</evidence>